<proteinExistence type="predicted"/>
<dbReference type="EMBL" id="WTYU01000001">
    <property type="protein sequence ID" value="MXP13748.1"/>
    <property type="molecule type" value="Genomic_DNA"/>
</dbReference>
<dbReference type="AlphaFoldDB" id="A0A6L7GFE0"/>
<evidence type="ECO:0000313" key="2">
    <source>
        <dbReference type="EMBL" id="MXP13748.1"/>
    </source>
</evidence>
<evidence type="ECO:0000256" key="1">
    <source>
        <dbReference type="SAM" id="Coils"/>
    </source>
</evidence>
<reference evidence="2 3" key="1">
    <citation type="submission" date="2019-12" db="EMBL/GenBank/DDBJ databases">
        <title>Genomic-based taxomic classification of the family Erythrobacteraceae.</title>
        <authorList>
            <person name="Xu L."/>
        </authorList>
    </citation>
    <scope>NUCLEOTIDE SEQUENCE [LARGE SCALE GENOMIC DNA]</scope>
    <source>
        <strain evidence="2 3">KCTC 52259</strain>
    </source>
</reference>
<gene>
    <name evidence="2" type="ORF">GRI44_03130</name>
</gene>
<dbReference type="Proteomes" id="UP000473531">
    <property type="component" value="Unassembled WGS sequence"/>
</dbReference>
<accession>A0A6L7GFE0</accession>
<organism evidence="2 3">
    <name type="scientific">Allopontixanthobacter confluentis</name>
    <dbReference type="NCBI Taxonomy" id="1849021"/>
    <lineage>
        <taxon>Bacteria</taxon>
        <taxon>Pseudomonadati</taxon>
        <taxon>Pseudomonadota</taxon>
        <taxon>Alphaproteobacteria</taxon>
        <taxon>Sphingomonadales</taxon>
        <taxon>Erythrobacteraceae</taxon>
        <taxon>Allopontixanthobacter</taxon>
    </lineage>
</organism>
<evidence type="ECO:0000313" key="3">
    <source>
        <dbReference type="Proteomes" id="UP000473531"/>
    </source>
</evidence>
<protein>
    <submittedName>
        <fullName evidence="2">Uncharacterized protein</fullName>
    </submittedName>
</protein>
<keyword evidence="3" id="KW-1185">Reference proteome</keyword>
<dbReference type="RefSeq" id="WP_160599994.1">
    <property type="nucleotide sequence ID" value="NZ_WTYU01000001.1"/>
</dbReference>
<sequence>MTDGSDRKLEHEVRNLQAEKAALENMLGDAADRLEQIAMSDCEDEETEQAKAAAKRYRRVIR</sequence>
<feature type="coiled-coil region" evidence="1">
    <location>
        <begin position="6"/>
        <end position="33"/>
    </location>
</feature>
<name>A0A6L7GFE0_9SPHN</name>
<comment type="caution">
    <text evidence="2">The sequence shown here is derived from an EMBL/GenBank/DDBJ whole genome shotgun (WGS) entry which is preliminary data.</text>
</comment>
<keyword evidence="1" id="KW-0175">Coiled coil</keyword>